<reference evidence="1 2" key="2">
    <citation type="journal article" date="2022" name="Mol. Ecol. Resour.">
        <title>The genomes of chicory, endive, great burdock and yacon provide insights into Asteraceae paleo-polyploidization history and plant inulin production.</title>
        <authorList>
            <person name="Fan W."/>
            <person name="Wang S."/>
            <person name="Wang H."/>
            <person name="Wang A."/>
            <person name="Jiang F."/>
            <person name="Liu H."/>
            <person name="Zhao H."/>
            <person name="Xu D."/>
            <person name="Zhang Y."/>
        </authorList>
    </citation>
    <scope>NUCLEOTIDE SEQUENCE [LARGE SCALE GENOMIC DNA]</scope>
    <source>
        <strain evidence="2">cv. Punajuju</strain>
        <tissue evidence="1">Leaves</tissue>
    </source>
</reference>
<organism evidence="1 2">
    <name type="scientific">Cichorium intybus</name>
    <name type="common">Chicory</name>
    <dbReference type="NCBI Taxonomy" id="13427"/>
    <lineage>
        <taxon>Eukaryota</taxon>
        <taxon>Viridiplantae</taxon>
        <taxon>Streptophyta</taxon>
        <taxon>Embryophyta</taxon>
        <taxon>Tracheophyta</taxon>
        <taxon>Spermatophyta</taxon>
        <taxon>Magnoliopsida</taxon>
        <taxon>eudicotyledons</taxon>
        <taxon>Gunneridae</taxon>
        <taxon>Pentapetalae</taxon>
        <taxon>asterids</taxon>
        <taxon>campanulids</taxon>
        <taxon>Asterales</taxon>
        <taxon>Asteraceae</taxon>
        <taxon>Cichorioideae</taxon>
        <taxon>Cichorieae</taxon>
        <taxon>Cichoriinae</taxon>
        <taxon>Cichorium</taxon>
    </lineage>
</organism>
<evidence type="ECO:0000313" key="1">
    <source>
        <dbReference type="EMBL" id="KAI3766210.1"/>
    </source>
</evidence>
<keyword evidence="2" id="KW-1185">Reference proteome</keyword>
<sequence length="237" mass="26573">MEGSRTSSYEVDRRETVDVVNTNGLPERDDIVLLDNVPKEVTAPVTVQVAESDSKQPSLNDAIEKRSPCLPHRSFWNCNCASRRCPHFSLPFFSKLPPLMGHSNVWNSHPKTYGPGSRTCRVCGNSHGLMRKYGLMCCRQCFHSNANEIGFIMHSSNGKMIPTVKERRWVEFKSKGEDDPTAIPGKGDGQISKVSFNSCQFPQKQGLRGQDNYLKLVRDGISARRHGDDPVVVTRHT</sequence>
<proteinExistence type="predicted"/>
<protein>
    <submittedName>
        <fullName evidence="1">Uncharacterized protein</fullName>
    </submittedName>
</protein>
<comment type="caution">
    <text evidence="1">The sequence shown here is derived from an EMBL/GenBank/DDBJ whole genome shotgun (WGS) entry which is preliminary data.</text>
</comment>
<name>A0ACB9F5K7_CICIN</name>
<gene>
    <name evidence="1" type="ORF">L2E82_16262</name>
</gene>
<dbReference type="EMBL" id="CM042011">
    <property type="protein sequence ID" value="KAI3766210.1"/>
    <property type="molecule type" value="Genomic_DNA"/>
</dbReference>
<accession>A0ACB9F5K7</accession>
<evidence type="ECO:0000313" key="2">
    <source>
        <dbReference type="Proteomes" id="UP001055811"/>
    </source>
</evidence>
<reference evidence="2" key="1">
    <citation type="journal article" date="2022" name="Mol. Ecol. Resour.">
        <title>The genomes of chicory, endive, great burdock and yacon provide insights into Asteraceae palaeo-polyploidization history and plant inulin production.</title>
        <authorList>
            <person name="Fan W."/>
            <person name="Wang S."/>
            <person name="Wang H."/>
            <person name="Wang A."/>
            <person name="Jiang F."/>
            <person name="Liu H."/>
            <person name="Zhao H."/>
            <person name="Xu D."/>
            <person name="Zhang Y."/>
        </authorList>
    </citation>
    <scope>NUCLEOTIDE SEQUENCE [LARGE SCALE GENOMIC DNA]</scope>
    <source>
        <strain evidence="2">cv. Punajuju</strain>
    </source>
</reference>
<dbReference type="Proteomes" id="UP001055811">
    <property type="component" value="Linkage Group LG03"/>
</dbReference>